<keyword evidence="7" id="KW-1185">Reference proteome</keyword>
<dbReference type="InParanoid" id="V4T949"/>
<dbReference type="KEGG" id="cic:CICLE_v10033479mg"/>
<keyword evidence="4 5" id="KW-0472">Membrane</keyword>
<evidence type="ECO:0000313" key="7">
    <source>
        <dbReference type="Proteomes" id="UP000030687"/>
    </source>
</evidence>
<evidence type="ECO:0000256" key="4">
    <source>
        <dbReference type="ARBA" id="ARBA00023136"/>
    </source>
</evidence>
<evidence type="ECO:0000256" key="2">
    <source>
        <dbReference type="ARBA" id="ARBA00022692"/>
    </source>
</evidence>
<proteinExistence type="predicted"/>
<dbReference type="eggNOG" id="ENOG502QRB8">
    <property type="taxonomic scope" value="Eukaryota"/>
</dbReference>
<evidence type="ECO:0000313" key="6">
    <source>
        <dbReference type="EMBL" id="ESR49757.1"/>
    </source>
</evidence>
<feature type="transmembrane region" description="Helical" evidence="5">
    <location>
        <begin position="63"/>
        <end position="83"/>
    </location>
</feature>
<feature type="transmembrane region" description="Helical" evidence="5">
    <location>
        <begin position="148"/>
        <end position="169"/>
    </location>
</feature>
<evidence type="ECO:0008006" key="8">
    <source>
        <dbReference type="Google" id="ProtNLM"/>
    </source>
</evidence>
<dbReference type="STRING" id="85681.V4T949"/>
<sequence length="213" mass="23566">MDMLILFLATICGVGGSLLAIDNLRQIGTSLGYPKRGISTFVSLVNIWNCLGRVVSGFFRRPLMLTIILLVSWIGHLLIAFNVPGGLNIMGFNFGAQWPLVFAITSEFFGPNPIGSYLLNVRKQMAASGITRRPEDDLNCIGVECFKLSFIMTAATLFSAFVSLILVLMTRKFYKSDIHQRFREAAAKSAADKGEMEQYNNGRQKARSPIIGF</sequence>
<reference evidence="6 7" key="1">
    <citation type="submission" date="2013-10" db="EMBL/GenBank/DDBJ databases">
        <authorList>
            <consortium name="International Citrus Genome Consortium"/>
            <person name="Jenkins J."/>
            <person name="Schmutz J."/>
            <person name="Prochnik S."/>
            <person name="Rokhsar D."/>
            <person name="Gmitter F."/>
            <person name="Ollitrault P."/>
            <person name="Machado M."/>
            <person name="Talon M."/>
            <person name="Wincker P."/>
            <person name="Jaillon O."/>
            <person name="Morgante M."/>
        </authorList>
    </citation>
    <scope>NUCLEOTIDE SEQUENCE</scope>
    <source>
        <strain evidence="7">cv. Clemenules</strain>
    </source>
</reference>
<dbReference type="PANTHER" id="PTHR21576:SF84">
    <property type="entry name" value="FAMILY PROTEIN, PUTATIVE, EXPRESSED-RELATED"/>
    <property type="match status" value="1"/>
</dbReference>
<gene>
    <name evidence="6" type="ORF">CICLE_v10033479mg</name>
</gene>
<organism evidence="6 7">
    <name type="scientific">Citrus clementina</name>
    <name type="common">Clementine</name>
    <name type="synonym">Citrus deliciosa x Citrus sinensis</name>
    <dbReference type="NCBI Taxonomy" id="85681"/>
    <lineage>
        <taxon>Eukaryota</taxon>
        <taxon>Viridiplantae</taxon>
        <taxon>Streptophyta</taxon>
        <taxon>Embryophyta</taxon>
        <taxon>Tracheophyta</taxon>
        <taxon>Spermatophyta</taxon>
        <taxon>Magnoliopsida</taxon>
        <taxon>eudicotyledons</taxon>
        <taxon>Gunneridae</taxon>
        <taxon>Pentapetalae</taxon>
        <taxon>rosids</taxon>
        <taxon>malvids</taxon>
        <taxon>Sapindales</taxon>
        <taxon>Rutaceae</taxon>
        <taxon>Aurantioideae</taxon>
        <taxon>Citrus</taxon>
    </lineage>
</organism>
<comment type="subcellular location">
    <subcellularLocation>
        <location evidence="1">Membrane</location>
        <topology evidence="1">Multi-pass membrane protein</topology>
    </subcellularLocation>
</comment>
<dbReference type="InterPro" id="IPR036259">
    <property type="entry name" value="MFS_trans_sf"/>
</dbReference>
<dbReference type="EMBL" id="KI536726">
    <property type="protein sequence ID" value="ESR49757.1"/>
    <property type="molecule type" value="Genomic_DNA"/>
</dbReference>
<evidence type="ECO:0000256" key="3">
    <source>
        <dbReference type="ARBA" id="ARBA00022989"/>
    </source>
</evidence>
<dbReference type="Proteomes" id="UP000030687">
    <property type="component" value="Unassembled WGS sequence"/>
</dbReference>
<evidence type="ECO:0000256" key="1">
    <source>
        <dbReference type="ARBA" id="ARBA00004141"/>
    </source>
</evidence>
<keyword evidence="2 5" id="KW-0812">Transmembrane</keyword>
<dbReference type="OMA" id="PETIHTC"/>
<dbReference type="AlphaFoldDB" id="V4T949"/>
<protein>
    <recommendedName>
        <fullName evidence="8">Nodulin-like domain-containing protein</fullName>
    </recommendedName>
</protein>
<dbReference type="GO" id="GO:0016020">
    <property type="term" value="C:membrane"/>
    <property type="evidence" value="ECO:0007669"/>
    <property type="project" value="UniProtKB-SubCell"/>
</dbReference>
<accession>V4T949</accession>
<name>V4T949_CITCL</name>
<evidence type="ECO:0000256" key="5">
    <source>
        <dbReference type="SAM" id="Phobius"/>
    </source>
</evidence>
<dbReference type="PANTHER" id="PTHR21576">
    <property type="entry name" value="UNCHARACTERIZED NODULIN-LIKE PROTEIN"/>
    <property type="match status" value="1"/>
</dbReference>
<dbReference type="Gramene" id="ESR49757">
    <property type="protein sequence ID" value="ESR49757"/>
    <property type="gene ID" value="CICLE_v10033479mg"/>
</dbReference>
<dbReference type="SUPFAM" id="SSF103473">
    <property type="entry name" value="MFS general substrate transporter"/>
    <property type="match status" value="1"/>
</dbReference>
<keyword evidence="3 5" id="KW-1133">Transmembrane helix</keyword>